<keyword evidence="3" id="KW-0812">Transmembrane</keyword>
<feature type="domain" description="Adhesin isopeptide-forming adherence" evidence="4">
    <location>
        <begin position="469"/>
        <end position="621"/>
    </location>
</feature>
<evidence type="ECO:0000259" key="5">
    <source>
        <dbReference type="Pfam" id="PF18652"/>
    </source>
</evidence>
<comment type="caution">
    <text evidence="6">The sequence shown here is derived from an EMBL/GenBank/DDBJ whole genome shotgun (WGS) entry which is preliminary data.</text>
</comment>
<dbReference type="Proteomes" id="UP000198868">
    <property type="component" value="Unassembled WGS sequence"/>
</dbReference>
<evidence type="ECO:0000313" key="6">
    <source>
        <dbReference type="EMBL" id="CUW19471.1"/>
    </source>
</evidence>
<keyword evidence="3" id="KW-0472">Membrane</keyword>
<protein>
    <submittedName>
        <fullName evidence="6">Aggregation substance Asa1/PrgB</fullName>
    </submittedName>
</protein>
<accession>A0AAN2UH30</accession>
<dbReference type="EMBL" id="FBTU01000026">
    <property type="protein sequence ID" value="CUW19471.1"/>
    <property type="molecule type" value="Genomic_DNA"/>
</dbReference>
<gene>
    <name evidence="6" type="ORF">PL111_1066</name>
</gene>
<feature type="domain" description="Antigen I/II N-terminal" evidence="5">
    <location>
        <begin position="44"/>
        <end position="146"/>
    </location>
</feature>
<evidence type="ECO:0000256" key="1">
    <source>
        <dbReference type="SAM" id="Coils"/>
    </source>
</evidence>
<dbReference type="AlphaFoldDB" id="A0AAN2UH30"/>
<keyword evidence="3" id="KW-1133">Transmembrane helix</keyword>
<evidence type="ECO:0000256" key="2">
    <source>
        <dbReference type="SAM" id="MobiDB-lite"/>
    </source>
</evidence>
<evidence type="ECO:0000256" key="3">
    <source>
        <dbReference type="SAM" id="Phobius"/>
    </source>
</evidence>
<feature type="transmembrane region" description="Helical" evidence="3">
    <location>
        <begin position="644"/>
        <end position="662"/>
    </location>
</feature>
<keyword evidence="1" id="KW-0175">Coiled coil</keyword>
<dbReference type="InterPro" id="IPR026345">
    <property type="entry name" value="Adh_isopep-form_adh_dom"/>
</dbReference>
<sequence length="672" mass="73164">MSHNIKHKLRHRIFEGAAIATMMIPMASPIIAHATDTPTPVKVSTTGTKVKIDDADLQKAIADAKAAGVDLTQEKTDTQTVKSSEVASAKTKITDGYKTQVSTLEAATKKQTTANTDYATKEAQYQKDLAQYNKDEAAYEAEIAKHKDDTPIADKNGIKVYGDYNEAGKGSLDYYKNFDVVVDGSKVKDFASVSDLGWNKDSKVTAIGKTQVLNTDSTNFNAPSKDMYLIKDFNKGQQFKIENVGTDKVTGKKINAIITFTNTVKSTSSDSHYLAVGKQDMDGQTNDSVRFEYLNTDGVKTKINYEYTDGKASNLVTAFAIGDVDVLQGMQTDYGNVTQLSPKDNGLEIDKNAPSGLFGTYTISSAGLDGFNDTPLGTVGLVGTGSSFTYNFFDEYTKNASKADTTASNVITEKGGLVNAWKALGTQYNLFGSSAALNVVTPPVKPTPPTKETVKASYKLSELYTTPEPHKSETDDSGKDNNGQNVKPGQTLKYKLTWDLKGLEAIDVDKDTLAKGLSFMDDYDETKLDITDQTKKDFTVIDAKTQKSVMDELQQDWDIKNGKWTLKAKNVQDFLTNHAGHELTITFNPVVKKDATGTVTNTAVQNDFGQDFDTETVKNPITPDTPKPDTPSTPNTSYGEAPKGWLYGAIAAIALAGAAFGFRKPIKKWFHK</sequence>
<feature type="coiled-coil region" evidence="1">
    <location>
        <begin position="122"/>
        <end position="149"/>
    </location>
</feature>
<reference evidence="6 7" key="1">
    <citation type="submission" date="2015-12" db="EMBL/GenBank/DDBJ databases">
        <authorList>
            <person name="Andreevskaya M."/>
        </authorList>
    </citation>
    <scope>NUCLEOTIDE SEQUENCE [LARGE SCALE GENOMIC DNA]</scope>
    <source>
        <strain evidence="6 7">PL111</strain>
    </source>
</reference>
<dbReference type="Gene3D" id="2.60.40.740">
    <property type="match status" value="1"/>
</dbReference>
<feature type="region of interest" description="Disordered" evidence="2">
    <location>
        <begin position="445"/>
        <end position="488"/>
    </location>
</feature>
<name>A0AAN2UH30_9LACO</name>
<dbReference type="Pfam" id="PF18652">
    <property type="entry name" value="Adhesin_P1_N"/>
    <property type="match status" value="1"/>
</dbReference>
<dbReference type="RefSeq" id="WP_180384812.1">
    <property type="nucleotide sequence ID" value="NZ_FBTU01000026.1"/>
</dbReference>
<dbReference type="Pfam" id="PF17998">
    <property type="entry name" value="AgI_II_C2"/>
    <property type="match status" value="1"/>
</dbReference>
<dbReference type="InterPro" id="IPR041324">
    <property type="entry name" value="AgI/II_N"/>
</dbReference>
<proteinExistence type="predicted"/>
<feature type="transmembrane region" description="Helical" evidence="3">
    <location>
        <begin position="12"/>
        <end position="32"/>
    </location>
</feature>
<organism evidence="6 7">
    <name type="scientific">Leuconostoc inhae</name>
    <dbReference type="NCBI Taxonomy" id="178001"/>
    <lineage>
        <taxon>Bacteria</taxon>
        <taxon>Bacillati</taxon>
        <taxon>Bacillota</taxon>
        <taxon>Bacilli</taxon>
        <taxon>Lactobacillales</taxon>
        <taxon>Lactobacillaceae</taxon>
        <taxon>Leuconostoc</taxon>
    </lineage>
</organism>
<feature type="compositionally biased region" description="Basic and acidic residues" evidence="2">
    <location>
        <begin position="468"/>
        <end position="479"/>
    </location>
</feature>
<dbReference type="NCBIfam" id="TIGR04228">
    <property type="entry name" value="isopep_sspB_C2"/>
    <property type="match status" value="1"/>
</dbReference>
<evidence type="ECO:0000313" key="7">
    <source>
        <dbReference type="Proteomes" id="UP000198868"/>
    </source>
</evidence>
<feature type="region of interest" description="Disordered" evidence="2">
    <location>
        <begin position="609"/>
        <end position="638"/>
    </location>
</feature>
<evidence type="ECO:0000259" key="4">
    <source>
        <dbReference type="Pfam" id="PF17998"/>
    </source>
</evidence>